<evidence type="ECO:0000256" key="8">
    <source>
        <dbReference type="ARBA" id="ARBA00022692"/>
    </source>
</evidence>
<dbReference type="Pfam" id="PF02706">
    <property type="entry name" value="Wzz"/>
    <property type="match status" value="1"/>
</dbReference>
<evidence type="ECO:0000256" key="4">
    <source>
        <dbReference type="ARBA" id="ARBA00011903"/>
    </source>
</evidence>
<evidence type="ECO:0000256" key="3">
    <source>
        <dbReference type="ARBA" id="ARBA00008883"/>
    </source>
</evidence>
<evidence type="ECO:0000256" key="17">
    <source>
        <dbReference type="SAM" id="Phobius"/>
    </source>
</evidence>
<evidence type="ECO:0000256" key="12">
    <source>
        <dbReference type="ARBA" id="ARBA00022989"/>
    </source>
</evidence>
<organism evidence="21 22">
    <name type="scientific">Roseovarius pelagicus</name>
    <dbReference type="NCBI Taxonomy" id="2980108"/>
    <lineage>
        <taxon>Bacteria</taxon>
        <taxon>Pseudomonadati</taxon>
        <taxon>Pseudomonadota</taxon>
        <taxon>Alphaproteobacteria</taxon>
        <taxon>Rhodobacterales</taxon>
        <taxon>Roseobacteraceae</taxon>
        <taxon>Roseovarius</taxon>
    </lineage>
</organism>
<keyword evidence="7 21" id="KW-0808">Transferase</keyword>
<dbReference type="Gene3D" id="3.40.50.300">
    <property type="entry name" value="P-loop containing nucleotide triphosphate hydrolases"/>
    <property type="match status" value="1"/>
</dbReference>
<evidence type="ECO:0000256" key="10">
    <source>
        <dbReference type="ARBA" id="ARBA00022777"/>
    </source>
</evidence>
<keyword evidence="14" id="KW-0829">Tyrosine-protein kinase</keyword>
<evidence type="ECO:0000256" key="7">
    <source>
        <dbReference type="ARBA" id="ARBA00022679"/>
    </source>
</evidence>
<dbReference type="PANTHER" id="PTHR32309">
    <property type="entry name" value="TYROSINE-PROTEIN KINASE"/>
    <property type="match status" value="1"/>
</dbReference>
<accession>A0ABY6D5F7</accession>
<evidence type="ECO:0000256" key="16">
    <source>
        <dbReference type="SAM" id="Coils"/>
    </source>
</evidence>
<comment type="catalytic activity">
    <reaction evidence="15">
        <text>L-tyrosyl-[protein] + ATP = O-phospho-L-tyrosyl-[protein] + ADP + H(+)</text>
        <dbReference type="Rhea" id="RHEA:10596"/>
        <dbReference type="Rhea" id="RHEA-COMP:10136"/>
        <dbReference type="Rhea" id="RHEA-COMP:20101"/>
        <dbReference type="ChEBI" id="CHEBI:15378"/>
        <dbReference type="ChEBI" id="CHEBI:30616"/>
        <dbReference type="ChEBI" id="CHEBI:46858"/>
        <dbReference type="ChEBI" id="CHEBI:61978"/>
        <dbReference type="ChEBI" id="CHEBI:456216"/>
        <dbReference type="EC" id="2.7.10.2"/>
    </reaction>
</comment>
<feature type="domain" description="Tyrosine-protein kinase G-rich" evidence="20">
    <location>
        <begin position="370"/>
        <end position="445"/>
    </location>
</feature>
<evidence type="ECO:0000256" key="6">
    <source>
        <dbReference type="ARBA" id="ARBA00022519"/>
    </source>
</evidence>
<evidence type="ECO:0000259" key="18">
    <source>
        <dbReference type="Pfam" id="PF02706"/>
    </source>
</evidence>
<keyword evidence="6" id="KW-0997">Cell inner membrane</keyword>
<dbReference type="CDD" id="cd05387">
    <property type="entry name" value="BY-kinase"/>
    <property type="match status" value="1"/>
</dbReference>
<feature type="transmembrane region" description="Helical" evidence="17">
    <location>
        <begin position="36"/>
        <end position="54"/>
    </location>
</feature>
<dbReference type="InterPro" id="IPR003856">
    <property type="entry name" value="LPS_length_determ_N"/>
</dbReference>
<evidence type="ECO:0000259" key="19">
    <source>
        <dbReference type="Pfam" id="PF13614"/>
    </source>
</evidence>
<keyword evidence="21" id="KW-0614">Plasmid</keyword>
<keyword evidence="11" id="KW-0067">ATP-binding</keyword>
<geneLocation type="plasmid" evidence="21 22">
    <name>unnamed2</name>
</geneLocation>
<proteinExistence type="inferred from homology"/>
<evidence type="ECO:0000256" key="14">
    <source>
        <dbReference type="ARBA" id="ARBA00023137"/>
    </source>
</evidence>
<evidence type="ECO:0000256" key="11">
    <source>
        <dbReference type="ARBA" id="ARBA00022840"/>
    </source>
</evidence>
<feature type="transmembrane region" description="Helical" evidence="17">
    <location>
        <begin position="424"/>
        <end position="443"/>
    </location>
</feature>
<evidence type="ECO:0000259" key="20">
    <source>
        <dbReference type="Pfam" id="PF13807"/>
    </source>
</evidence>
<evidence type="ECO:0000256" key="1">
    <source>
        <dbReference type="ARBA" id="ARBA00004429"/>
    </source>
</evidence>
<evidence type="ECO:0000256" key="15">
    <source>
        <dbReference type="ARBA" id="ARBA00051245"/>
    </source>
</evidence>
<dbReference type="PANTHER" id="PTHR32309:SF13">
    <property type="entry name" value="FERRIC ENTEROBACTIN TRANSPORT PROTEIN FEPE"/>
    <property type="match status" value="1"/>
</dbReference>
<dbReference type="EMBL" id="CP106737">
    <property type="protein sequence ID" value="UXX81402.1"/>
    <property type="molecule type" value="Genomic_DNA"/>
</dbReference>
<keyword evidence="12 17" id="KW-1133">Transmembrane helix</keyword>
<comment type="similarity">
    <text evidence="3">Belongs to the etk/wzc family.</text>
</comment>
<dbReference type="EC" id="2.7.10.2" evidence="4"/>
<evidence type="ECO:0000256" key="5">
    <source>
        <dbReference type="ARBA" id="ARBA00022475"/>
    </source>
</evidence>
<keyword evidence="10" id="KW-0418">Kinase</keyword>
<keyword evidence="13 17" id="KW-0472">Membrane</keyword>
<name>A0ABY6D5F7_9RHOB</name>
<keyword evidence="16" id="KW-0175">Coiled coil</keyword>
<evidence type="ECO:0000256" key="2">
    <source>
        <dbReference type="ARBA" id="ARBA00007316"/>
    </source>
</evidence>
<evidence type="ECO:0000313" key="22">
    <source>
        <dbReference type="Proteomes" id="UP001064087"/>
    </source>
</evidence>
<reference evidence="21" key="1">
    <citation type="submission" date="2022-10" db="EMBL/GenBank/DDBJ databases">
        <title>Roseovarius pelagicus sp. nov., isolated from Arctic seawater.</title>
        <authorList>
            <person name="Hong Y.W."/>
            <person name="Hwang C.Y."/>
        </authorList>
    </citation>
    <scope>NUCLEOTIDE SEQUENCE</scope>
    <source>
        <strain evidence="21">HL-MP18</strain>
        <plasmid evidence="21">unnamed2</plasmid>
    </source>
</reference>
<dbReference type="InterPro" id="IPR005702">
    <property type="entry name" value="Wzc-like_C"/>
</dbReference>
<dbReference type="RefSeq" id="WP_263046629.1">
    <property type="nucleotide sequence ID" value="NZ_CP106737.1"/>
</dbReference>
<dbReference type="Proteomes" id="UP001064087">
    <property type="component" value="Plasmid unnamed2"/>
</dbReference>
<dbReference type="InterPro" id="IPR025669">
    <property type="entry name" value="AAA_dom"/>
</dbReference>
<keyword evidence="22" id="KW-1185">Reference proteome</keyword>
<dbReference type="InterPro" id="IPR050445">
    <property type="entry name" value="Bact_polysacc_biosynth/exp"/>
</dbReference>
<feature type="domain" description="Polysaccharide chain length determinant N-terminal" evidence="18">
    <location>
        <begin position="21"/>
        <end position="113"/>
    </location>
</feature>
<keyword evidence="8 17" id="KW-0812">Transmembrane</keyword>
<feature type="domain" description="AAA" evidence="19">
    <location>
        <begin position="519"/>
        <end position="636"/>
    </location>
</feature>
<sequence length="707" mass="78606">MKDSTLSAPAHQITAPQDSAEIDLTELIRTLWRGKFWIALCVFIAIVLGGYYAFFKAVPVYTSSAVVMLESRQEQVVDLESVMTGLSGDQATINTEVEVIRSRGLIEKLVNKLNLMEDPEFNPALRPPRVFSPGRIINQVREMISGEPTAVRQPHERESLDAVIDSVINTISIINLRQSYVFEITAATKDREKSAAIANTLASLYILEQIEVKFAATEQATEWLSERVGQLQVELETAVAKVKEFNSGTALISPEALVGLNRQLKETRDRLREAQQSKATATARMAELEAVQATGTPEEIAEVANDTTLTRILRVMEDGNRKAFDTRFSQVLERAQLDVTRADSQITALESSIKTQDAQIERQSADLVRLQQLEREAEASRLIYEYFLNRLKETSIQQGIQQADSRVLSQAVVPLRPSSPRKPLILALSMVLGLLIGAAIVLIREFAQNTYRVAEDLEAKTGYSVLGQIPAIPARKRKNVLKYLSDKPTSAAAEAIRNLRTSVLLSNLDQPPKIIMSTSSIPGEGKTTQSIALTQNLARMDKKVLLIEGDMRRRIFAEYFDIKDRKGLISVLSGDVEFSNAVIREPALQADLLIAEKTTTNPADVFSTERFRSFLDNMREKYDYIIIDTPPVLAVPDARVIGQCVDAIIYTVKWDSTSQRQVLEGLRAFESVNVRVAGLVLAQISASGMKRYGYGDSYGAYSSYYDS</sequence>
<evidence type="ECO:0000313" key="21">
    <source>
        <dbReference type="EMBL" id="UXX81402.1"/>
    </source>
</evidence>
<gene>
    <name evidence="21" type="ORF">N7U68_00635</name>
</gene>
<dbReference type="GO" id="GO:0004715">
    <property type="term" value="F:non-membrane spanning protein tyrosine kinase activity"/>
    <property type="evidence" value="ECO:0007669"/>
    <property type="project" value="UniProtKB-EC"/>
</dbReference>
<keyword evidence="5" id="KW-1003">Cell membrane</keyword>
<feature type="coiled-coil region" evidence="16">
    <location>
        <begin position="257"/>
        <end position="291"/>
    </location>
</feature>
<dbReference type="Pfam" id="PF13614">
    <property type="entry name" value="AAA_31"/>
    <property type="match status" value="1"/>
</dbReference>
<comment type="similarity">
    <text evidence="2">Belongs to the CpsD/CapB family.</text>
</comment>
<comment type="subcellular location">
    <subcellularLocation>
        <location evidence="1">Cell inner membrane</location>
        <topology evidence="1">Multi-pass membrane protein</topology>
    </subcellularLocation>
</comment>
<protein>
    <recommendedName>
        <fullName evidence="4">non-specific protein-tyrosine kinase</fullName>
        <ecNumber evidence="4">2.7.10.2</ecNumber>
    </recommendedName>
</protein>
<keyword evidence="9" id="KW-0547">Nucleotide-binding</keyword>
<dbReference type="InterPro" id="IPR027417">
    <property type="entry name" value="P-loop_NTPase"/>
</dbReference>
<dbReference type="NCBIfam" id="TIGR01007">
    <property type="entry name" value="eps_fam"/>
    <property type="match status" value="1"/>
</dbReference>
<evidence type="ECO:0000256" key="13">
    <source>
        <dbReference type="ARBA" id="ARBA00023136"/>
    </source>
</evidence>
<dbReference type="Pfam" id="PF13807">
    <property type="entry name" value="GNVR"/>
    <property type="match status" value="1"/>
</dbReference>
<dbReference type="InterPro" id="IPR032807">
    <property type="entry name" value="GNVR"/>
</dbReference>
<feature type="coiled-coil region" evidence="16">
    <location>
        <begin position="332"/>
        <end position="380"/>
    </location>
</feature>
<evidence type="ECO:0000256" key="9">
    <source>
        <dbReference type="ARBA" id="ARBA00022741"/>
    </source>
</evidence>
<dbReference type="SUPFAM" id="SSF52540">
    <property type="entry name" value="P-loop containing nucleoside triphosphate hydrolases"/>
    <property type="match status" value="1"/>
</dbReference>